<proteinExistence type="predicted"/>
<accession>A0A1K2HUB2</accession>
<sequence length="182" mass="19144">MSILNFASTKSAAAIAASIPGDRSAAIAEALASTVPAGLTSKSAALSELRARHTELWDAHRAAIAAHIAESTPATRNAVTDTKAAMDELAEPIAKARAEVRREREKFEPTFHRQVKTLYRPLVDRLQVARDVLGEVQAELAAIDAAANQLGMSVPNRAGGMPSLPLLDALIEGLADDAQTSA</sequence>
<dbReference type="AlphaFoldDB" id="A0A1K2HUB2"/>
<dbReference type="RefSeq" id="WP_072339028.1">
    <property type="nucleotide sequence ID" value="NZ_FPKU01000001.1"/>
</dbReference>
<dbReference type="STRING" id="665118.SAMN02983003_0691"/>
<gene>
    <name evidence="1" type="ORF">SAMN02983003_0691</name>
</gene>
<protein>
    <submittedName>
        <fullName evidence="1">Uncharacterized protein</fullName>
    </submittedName>
</protein>
<reference evidence="1 2" key="1">
    <citation type="submission" date="2016-11" db="EMBL/GenBank/DDBJ databases">
        <authorList>
            <person name="Jaros S."/>
            <person name="Januszkiewicz K."/>
            <person name="Wedrychowicz H."/>
        </authorList>
    </citation>
    <scope>NUCLEOTIDE SEQUENCE [LARGE SCALE GENOMIC DNA]</scope>
    <source>
        <strain evidence="1 2">ATCC 23634</strain>
    </source>
</reference>
<evidence type="ECO:0000313" key="1">
    <source>
        <dbReference type="EMBL" id="SFZ81786.1"/>
    </source>
</evidence>
<name>A0A1K2HUB2_9HYPH</name>
<dbReference type="EMBL" id="FPKU01000001">
    <property type="protein sequence ID" value="SFZ81786.1"/>
    <property type="molecule type" value="Genomic_DNA"/>
</dbReference>
<keyword evidence="2" id="KW-1185">Reference proteome</keyword>
<organism evidence="1 2">
    <name type="scientific">Devosia enhydra</name>
    <dbReference type="NCBI Taxonomy" id="665118"/>
    <lineage>
        <taxon>Bacteria</taxon>
        <taxon>Pseudomonadati</taxon>
        <taxon>Pseudomonadota</taxon>
        <taxon>Alphaproteobacteria</taxon>
        <taxon>Hyphomicrobiales</taxon>
        <taxon>Devosiaceae</taxon>
        <taxon>Devosia</taxon>
    </lineage>
</organism>
<dbReference type="Proteomes" id="UP000183447">
    <property type="component" value="Unassembled WGS sequence"/>
</dbReference>
<evidence type="ECO:0000313" key="2">
    <source>
        <dbReference type="Proteomes" id="UP000183447"/>
    </source>
</evidence>